<name>A0A2Z6NPB7_TRISU</name>
<dbReference type="InterPro" id="IPR036610">
    <property type="entry name" value="PEBP-like_sf"/>
</dbReference>
<sequence length="69" mass="7600">MGSITSDPLILGRVIGDVIDYFTPTVKMTLTYNNKEIFNGYEVPFPSTVSTKPRIRIGGGDMRSLFTLG</sequence>
<dbReference type="OrthoDB" id="2506647at2759"/>
<protein>
    <submittedName>
        <fullName evidence="1">Uncharacterized protein</fullName>
    </submittedName>
</protein>
<dbReference type="SUPFAM" id="SSF49777">
    <property type="entry name" value="PEBP-like"/>
    <property type="match status" value="1"/>
</dbReference>
<keyword evidence="2" id="KW-1185">Reference proteome</keyword>
<dbReference type="Proteomes" id="UP000242715">
    <property type="component" value="Unassembled WGS sequence"/>
</dbReference>
<evidence type="ECO:0000313" key="2">
    <source>
        <dbReference type="Proteomes" id="UP000242715"/>
    </source>
</evidence>
<accession>A0A2Z6NPB7</accession>
<gene>
    <name evidence="1" type="ORF">TSUD_22230</name>
</gene>
<dbReference type="AlphaFoldDB" id="A0A2Z6NPB7"/>
<organism evidence="1 2">
    <name type="scientific">Trifolium subterraneum</name>
    <name type="common">Subterranean clover</name>
    <dbReference type="NCBI Taxonomy" id="3900"/>
    <lineage>
        <taxon>Eukaryota</taxon>
        <taxon>Viridiplantae</taxon>
        <taxon>Streptophyta</taxon>
        <taxon>Embryophyta</taxon>
        <taxon>Tracheophyta</taxon>
        <taxon>Spermatophyta</taxon>
        <taxon>Magnoliopsida</taxon>
        <taxon>eudicotyledons</taxon>
        <taxon>Gunneridae</taxon>
        <taxon>Pentapetalae</taxon>
        <taxon>rosids</taxon>
        <taxon>fabids</taxon>
        <taxon>Fabales</taxon>
        <taxon>Fabaceae</taxon>
        <taxon>Papilionoideae</taxon>
        <taxon>50 kb inversion clade</taxon>
        <taxon>NPAAA clade</taxon>
        <taxon>Hologalegina</taxon>
        <taxon>IRL clade</taxon>
        <taxon>Trifolieae</taxon>
        <taxon>Trifolium</taxon>
    </lineage>
</organism>
<dbReference type="EMBL" id="DF973468">
    <property type="protein sequence ID" value="GAU31777.1"/>
    <property type="molecule type" value="Genomic_DNA"/>
</dbReference>
<evidence type="ECO:0000313" key="1">
    <source>
        <dbReference type="EMBL" id="GAU31777.1"/>
    </source>
</evidence>
<reference evidence="2" key="1">
    <citation type="journal article" date="2017" name="Front. Plant Sci.">
        <title>Climate Clever Clovers: New Paradigm to Reduce the Environmental Footprint of Ruminants by Breeding Low Methanogenic Forages Utilizing Haplotype Variation.</title>
        <authorList>
            <person name="Kaur P."/>
            <person name="Appels R."/>
            <person name="Bayer P.E."/>
            <person name="Keeble-Gagnere G."/>
            <person name="Wang J."/>
            <person name="Hirakawa H."/>
            <person name="Shirasawa K."/>
            <person name="Vercoe P."/>
            <person name="Stefanova K."/>
            <person name="Durmic Z."/>
            <person name="Nichols P."/>
            <person name="Revell C."/>
            <person name="Isobe S.N."/>
            <person name="Edwards D."/>
            <person name="Erskine W."/>
        </authorList>
    </citation>
    <scope>NUCLEOTIDE SEQUENCE [LARGE SCALE GENOMIC DNA]</scope>
    <source>
        <strain evidence="2">cv. Daliak</strain>
    </source>
</reference>
<proteinExistence type="predicted"/>
<dbReference type="Gene3D" id="3.90.280.10">
    <property type="entry name" value="PEBP-like"/>
    <property type="match status" value="1"/>
</dbReference>